<organism evidence="9 10">
    <name type="scientific">Aurantiacibacter xanthus</name>
    <dbReference type="NCBI Taxonomy" id="1784712"/>
    <lineage>
        <taxon>Bacteria</taxon>
        <taxon>Pseudomonadati</taxon>
        <taxon>Pseudomonadota</taxon>
        <taxon>Alphaproteobacteria</taxon>
        <taxon>Sphingomonadales</taxon>
        <taxon>Erythrobacteraceae</taxon>
        <taxon>Aurantiacibacter</taxon>
    </lineage>
</organism>
<dbReference type="SUPFAM" id="SSF51905">
    <property type="entry name" value="FAD/NAD(P)-binding domain"/>
    <property type="match status" value="1"/>
</dbReference>
<dbReference type="Proteomes" id="UP000265366">
    <property type="component" value="Unassembled WGS sequence"/>
</dbReference>
<comment type="cofactor">
    <cofactor evidence="1 5">
        <name>FAD</name>
        <dbReference type="ChEBI" id="CHEBI:57692"/>
    </cofactor>
</comment>
<name>A0A3A1P4A3_9SPHN</name>
<dbReference type="RefSeq" id="WP_119592863.1">
    <property type="nucleotide sequence ID" value="NZ_QXFM01000093.1"/>
</dbReference>
<comment type="similarity">
    <text evidence="2 6">Belongs to the GMC oxidoreductase family.</text>
</comment>
<proteinExistence type="inferred from homology"/>
<evidence type="ECO:0000313" key="9">
    <source>
        <dbReference type="EMBL" id="RIV86116.1"/>
    </source>
</evidence>
<dbReference type="PROSITE" id="PS00624">
    <property type="entry name" value="GMC_OXRED_2"/>
    <property type="match status" value="1"/>
</dbReference>
<reference evidence="9 10" key="1">
    <citation type="submission" date="2018-08" db="EMBL/GenBank/DDBJ databases">
        <title>Erythrobacter zhengii sp.nov., a bacterium isolated from deep-sea sediment.</title>
        <authorList>
            <person name="Fang C."/>
            <person name="Wu Y.-H."/>
            <person name="Sun C."/>
            <person name="Wang H."/>
            <person name="Cheng H."/>
            <person name="Meng F.-X."/>
            <person name="Wang C.-S."/>
            <person name="Xu X.-W."/>
        </authorList>
    </citation>
    <scope>NUCLEOTIDE SEQUENCE [LARGE SCALE GENOMIC DNA]</scope>
    <source>
        <strain evidence="9 10">CCTCC AB 2015396</strain>
    </source>
</reference>
<keyword evidence="10" id="KW-1185">Reference proteome</keyword>
<dbReference type="OrthoDB" id="9785276at2"/>
<keyword evidence="3 6" id="KW-0285">Flavoprotein</keyword>
<dbReference type="GO" id="GO:0016614">
    <property type="term" value="F:oxidoreductase activity, acting on CH-OH group of donors"/>
    <property type="evidence" value="ECO:0007669"/>
    <property type="project" value="InterPro"/>
</dbReference>
<evidence type="ECO:0000313" key="10">
    <source>
        <dbReference type="Proteomes" id="UP000265366"/>
    </source>
</evidence>
<evidence type="ECO:0000256" key="3">
    <source>
        <dbReference type="ARBA" id="ARBA00022630"/>
    </source>
</evidence>
<sequence length="531" mass="55864">MTRETDIIVVGGGSAGLPLAVRLAEAGKRVTLIEAGSGKFDVRSKVPALMSGIVHTPNFDWMYKAEPDPSVGGRPDVWPAGKRLGGGSAINGMMFIRGAAWDYDHWAELGATGWDYASVLPYFKRLEDNERGKDPWRGTGGPIGVSEVRSRYPVTDSWIEAVEQAGYPRSSDLNGEHSEGVDYIQLSQRNGLRSPTTGYLKHRPKTLDIRTEAQVLRVNFSGKRATGVTIRCMGAEQVLEAREGVVLSAGALNTPRLLMLSGVGPGAHLAEHGIDVIADRAGVGQNLQEHPAVHLVNEVSAHTLNNDARGVGGAKSVLGFLAKRSGALTTGIGHAQAFVKTREELPAPNIQLAFSAFAFDITPDGNLALREGSAVTTLVGLMRPASRGAITLAANDADAPPVITHQLLGDEGDRAQLVEGLEVARKVMDQAAMAGLVTSEVRPGPDFADAAGLSSYLGLATIPMYHPVGTAKMGAVDDPQAVVGPDCAVIGVEGLFVADASIMPTIPQGNTNATSIMIGERASDLILRALG</sequence>
<evidence type="ECO:0000259" key="8">
    <source>
        <dbReference type="PROSITE" id="PS00624"/>
    </source>
</evidence>
<dbReference type="InterPro" id="IPR000172">
    <property type="entry name" value="GMC_OxRdtase_N"/>
</dbReference>
<dbReference type="Gene3D" id="3.30.560.10">
    <property type="entry name" value="Glucose Oxidase, domain 3"/>
    <property type="match status" value="1"/>
</dbReference>
<dbReference type="InterPro" id="IPR007867">
    <property type="entry name" value="GMC_OxRtase_C"/>
</dbReference>
<dbReference type="PIRSF" id="PIRSF000137">
    <property type="entry name" value="Alcohol_oxidase"/>
    <property type="match status" value="1"/>
</dbReference>
<dbReference type="EMBL" id="QXFM01000093">
    <property type="protein sequence ID" value="RIV86116.1"/>
    <property type="molecule type" value="Genomic_DNA"/>
</dbReference>
<gene>
    <name evidence="9" type="ORF">D2V17_10185</name>
</gene>
<dbReference type="PANTHER" id="PTHR11552:SF147">
    <property type="entry name" value="CHOLINE DEHYDROGENASE, MITOCHONDRIAL"/>
    <property type="match status" value="1"/>
</dbReference>
<evidence type="ECO:0000256" key="5">
    <source>
        <dbReference type="PIRSR" id="PIRSR000137-2"/>
    </source>
</evidence>
<accession>A0A3A1P4A3</accession>
<dbReference type="InterPro" id="IPR036188">
    <property type="entry name" value="FAD/NAD-bd_sf"/>
</dbReference>
<feature type="binding site" evidence="5">
    <location>
        <position position="215"/>
    </location>
    <ligand>
        <name>FAD</name>
        <dbReference type="ChEBI" id="CHEBI:57692"/>
    </ligand>
</feature>
<dbReference type="SUPFAM" id="SSF54373">
    <property type="entry name" value="FAD-linked reductases, C-terminal domain"/>
    <property type="match status" value="1"/>
</dbReference>
<evidence type="ECO:0000256" key="6">
    <source>
        <dbReference type="RuleBase" id="RU003968"/>
    </source>
</evidence>
<evidence type="ECO:0000259" key="7">
    <source>
        <dbReference type="PROSITE" id="PS00623"/>
    </source>
</evidence>
<dbReference type="PROSITE" id="PS00623">
    <property type="entry name" value="GMC_OXRED_1"/>
    <property type="match status" value="1"/>
</dbReference>
<feature type="domain" description="Glucose-methanol-choline oxidoreductase N-terminal" evidence="8">
    <location>
        <begin position="250"/>
        <end position="264"/>
    </location>
</feature>
<feature type="domain" description="Glucose-methanol-choline oxidoreductase N-terminal" evidence="7">
    <location>
        <begin position="81"/>
        <end position="104"/>
    </location>
</feature>
<dbReference type="GO" id="GO:0050660">
    <property type="term" value="F:flavin adenine dinucleotide binding"/>
    <property type="evidence" value="ECO:0007669"/>
    <property type="project" value="InterPro"/>
</dbReference>
<protein>
    <submittedName>
        <fullName evidence="9">FAD-dependent oxidoreductase</fullName>
    </submittedName>
</protein>
<evidence type="ECO:0000256" key="1">
    <source>
        <dbReference type="ARBA" id="ARBA00001974"/>
    </source>
</evidence>
<keyword evidence="4 5" id="KW-0274">FAD</keyword>
<evidence type="ECO:0000256" key="2">
    <source>
        <dbReference type="ARBA" id="ARBA00010790"/>
    </source>
</evidence>
<dbReference type="AlphaFoldDB" id="A0A3A1P4A3"/>
<dbReference type="PANTHER" id="PTHR11552">
    <property type="entry name" value="GLUCOSE-METHANOL-CHOLINE GMC OXIDOREDUCTASE"/>
    <property type="match status" value="1"/>
</dbReference>
<dbReference type="InterPro" id="IPR012132">
    <property type="entry name" value="GMC_OxRdtase"/>
</dbReference>
<evidence type="ECO:0000256" key="4">
    <source>
        <dbReference type="ARBA" id="ARBA00022827"/>
    </source>
</evidence>
<comment type="caution">
    <text evidence="9">The sequence shown here is derived from an EMBL/GenBank/DDBJ whole genome shotgun (WGS) entry which is preliminary data.</text>
</comment>
<dbReference type="Pfam" id="PF00732">
    <property type="entry name" value="GMC_oxred_N"/>
    <property type="match status" value="1"/>
</dbReference>
<dbReference type="Pfam" id="PF05199">
    <property type="entry name" value="GMC_oxred_C"/>
    <property type="match status" value="1"/>
</dbReference>
<dbReference type="Gene3D" id="3.50.50.60">
    <property type="entry name" value="FAD/NAD(P)-binding domain"/>
    <property type="match status" value="1"/>
</dbReference>